<organism evidence="8 9">
    <name type="scientific">Morus notabilis</name>
    <dbReference type="NCBI Taxonomy" id="981085"/>
    <lineage>
        <taxon>Eukaryota</taxon>
        <taxon>Viridiplantae</taxon>
        <taxon>Streptophyta</taxon>
        <taxon>Embryophyta</taxon>
        <taxon>Tracheophyta</taxon>
        <taxon>Spermatophyta</taxon>
        <taxon>Magnoliopsida</taxon>
        <taxon>eudicotyledons</taxon>
        <taxon>Gunneridae</taxon>
        <taxon>Pentapetalae</taxon>
        <taxon>rosids</taxon>
        <taxon>fabids</taxon>
        <taxon>Rosales</taxon>
        <taxon>Moraceae</taxon>
        <taxon>Moreae</taxon>
        <taxon>Morus</taxon>
    </lineage>
</organism>
<evidence type="ECO:0000256" key="4">
    <source>
        <dbReference type="ARBA" id="ARBA00022692"/>
    </source>
</evidence>
<dbReference type="InterPro" id="IPR044845">
    <property type="entry name" value="HPAT/SRGT1-like"/>
</dbReference>
<dbReference type="EMBL" id="KE343999">
    <property type="protein sequence ID" value="EXB50398.1"/>
    <property type="molecule type" value="Genomic_DNA"/>
</dbReference>
<dbReference type="GO" id="GO:0016020">
    <property type="term" value="C:membrane"/>
    <property type="evidence" value="ECO:0007669"/>
    <property type="project" value="UniProtKB-SubCell"/>
</dbReference>
<dbReference type="GO" id="GO:0016757">
    <property type="term" value="F:glycosyltransferase activity"/>
    <property type="evidence" value="ECO:0007669"/>
    <property type="project" value="UniProtKB-KW"/>
</dbReference>
<evidence type="ECO:0000259" key="7">
    <source>
        <dbReference type="Pfam" id="PF23452"/>
    </source>
</evidence>
<gene>
    <name evidence="8" type="ORF">L484_013490</name>
</gene>
<keyword evidence="4" id="KW-0812">Transmembrane</keyword>
<dbReference type="eggNOG" id="ENOG502QQNK">
    <property type="taxonomic scope" value="Eukaryota"/>
</dbReference>
<evidence type="ECO:0000313" key="9">
    <source>
        <dbReference type="Proteomes" id="UP000030645"/>
    </source>
</evidence>
<keyword evidence="3" id="KW-0808">Transferase</keyword>
<evidence type="ECO:0000256" key="5">
    <source>
        <dbReference type="ARBA" id="ARBA00022989"/>
    </source>
</evidence>
<keyword evidence="2" id="KW-0328">Glycosyltransferase</keyword>
<dbReference type="AlphaFoldDB" id="W9QXW4"/>
<dbReference type="PANTHER" id="PTHR31485:SF4">
    <property type="entry name" value="HYDROXYPROLINE O-ARABINOSYLTRANSFERASE RDN1"/>
    <property type="match status" value="1"/>
</dbReference>
<evidence type="ECO:0000313" key="8">
    <source>
        <dbReference type="EMBL" id="EXB50398.1"/>
    </source>
</evidence>
<accession>W9QXW4</accession>
<keyword evidence="5" id="KW-1133">Transmembrane helix</keyword>
<comment type="subcellular location">
    <subcellularLocation>
        <location evidence="1">Membrane</location>
        <topology evidence="1">Single-pass membrane protein</topology>
    </subcellularLocation>
</comment>
<sequence length="162" mass="18440">MAEPDHVFVRPLPNLAHGDYPAGFPFFYITPAQHEKILRKFYPEENGPVTNIDPIGNSPVIIRKDLLEKIAPTWMNVSLRMKDDPEADKVFGWVLEMYAYAVASALHGVQHILRRDFMLQGELTYGKIGEWRFDKRSYLRGPPPKNLSLPPPGVPESVVCLQ</sequence>
<keyword evidence="9" id="KW-1185">Reference proteome</keyword>
<name>W9QXW4_9ROSA</name>
<proteinExistence type="predicted"/>
<dbReference type="Pfam" id="PF23452">
    <property type="entry name" value="HPAT"/>
    <property type="match status" value="1"/>
</dbReference>
<feature type="domain" description="Hydroxyproline O-arabinosyltransferase-like" evidence="7">
    <location>
        <begin position="1"/>
        <end position="120"/>
    </location>
</feature>
<dbReference type="PANTHER" id="PTHR31485">
    <property type="entry name" value="PEPTIDYL SERINE ALPHA-GALACTOSYLTRANSFERASE"/>
    <property type="match status" value="1"/>
</dbReference>
<dbReference type="STRING" id="981085.W9QXW4"/>
<protein>
    <recommendedName>
        <fullName evidence="7">Hydroxyproline O-arabinosyltransferase-like domain-containing protein</fullName>
    </recommendedName>
</protein>
<evidence type="ECO:0000256" key="6">
    <source>
        <dbReference type="ARBA" id="ARBA00023136"/>
    </source>
</evidence>
<dbReference type="Proteomes" id="UP000030645">
    <property type="component" value="Unassembled WGS sequence"/>
</dbReference>
<evidence type="ECO:0000256" key="2">
    <source>
        <dbReference type="ARBA" id="ARBA00022676"/>
    </source>
</evidence>
<keyword evidence="6" id="KW-0472">Membrane</keyword>
<evidence type="ECO:0000256" key="3">
    <source>
        <dbReference type="ARBA" id="ARBA00022679"/>
    </source>
</evidence>
<reference evidence="9" key="1">
    <citation type="submission" date="2013-01" db="EMBL/GenBank/DDBJ databases">
        <title>Draft Genome Sequence of a Mulberry Tree, Morus notabilis C.K. Schneid.</title>
        <authorList>
            <person name="He N."/>
            <person name="Zhao S."/>
        </authorList>
    </citation>
    <scope>NUCLEOTIDE SEQUENCE</scope>
</reference>
<dbReference type="InterPro" id="IPR056508">
    <property type="entry name" value="HPAT-like"/>
</dbReference>
<evidence type="ECO:0000256" key="1">
    <source>
        <dbReference type="ARBA" id="ARBA00004167"/>
    </source>
</evidence>